<comment type="caution">
    <text evidence="2">The sequence shown here is derived from an EMBL/GenBank/DDBJ whole genome shotgun (WGS) entry which is preliminary data.</text>
</comment>
<dbReference type="AlphaFoldDB" id="A0A9D1E295"/>
<dbReference type="GO" id="GO:0016746">
    <property type="term" value="F:acyltransferase activity"/>
    <property type="evidence" value="ECO:0007669"/>
    <property type="project" value="UniProtKB-KW"/>
</dbReference>
<dbReference type="Pfam" id="PF01553">
    <property type="entry name" value="Acyltransferase"/>
    <property type="match status" value="1"/>
</dbReference>
<keyword evidence="2" id="KW-0808">Transferase</keyword>
<reference evidence="2" key="2">
    <citation type="journal article" date="2021" name="PeerJ">
        <title>Extensive microbial diversity within the chicken gut microbiome revealed by metagenomics and culture.</title>
        <authorList>
            <person name="Gilroy R."/>
            <person name="Ravi A."/>
            <person name="Getino M."/>
            <person name="Pursley I."/>
            <person name="Horton D.L."/>
            <person name="Alikhan N.F."/>
            <person name="Baker D."/>
            <person name="Gharbi K."/>
            <person name="Hall N."/>
            <person name="Watson M."/>
            <person name="Adriaenssens E.M."/>
            <person name="Foster-Nyarko E."/>
            <person name="Jarju S."/>
            <person name="Secka A."/>
            <person name="Antonio M."/>
            <person name="Oren A."/>
            <person name="Chaudhuri R.R."/>
            <person name="La Ragione R."/>
            <person name="Hildebrand F."/>
            <person name="Pallen M.J."/>
        </authorList>
    </citation>
    <scope>NUCLEOTIDE SEQUENCE</scope>
    <source>
        <strain evidence="2">ChiHjej13B12-12457</strain>
    </source>
</reference>
<dbReference type="PANTHER" id="PTHR30068:SF3">
    <property type="entry name" value="PHOSPHOLIPID_GLYCEROL ACYLTRANSFERASE DOMAIN-CONTAINING PROTEIN"/>
    <property type="match status" value="1"/>
</dbReference>
<evidence type="ECO:0000313" key="2">
    <source>
        <dbReference type="EMBL" id="HIR63510.1"/>
    </source>
</evidence>
<reference evidence="2" key="1">
    <citation type="submission" date="2020-10" db="EMBL/GenBank/DDBJ databases">
        <authorList>
            <person name="Gilroy R."/>
        </authorList>
    </citation>
    <scope>NUCLEOTIDE SEQUENCE</scope>
    <source>
        <strain evidence="2">ChiHjej13B12-12457</strain>
    </source>
</reference>
<proteinExistence type="predicted"/>
<accession>A0A9D1E295</accession>
<feature type="domain" description="Phospholipid/glycerol acyltransferase" evidence="1">
    <location>
        <begin position="80"/>
        <end position="225"/>
    </location>
</feature>
<dbReference type="EMBL" id="DVHI01000101">
    <property type="protein sequence ID" value="HIR63510.1"/>
    <property type="molecule type" value="Genomic_DNA"/>
</dbReference>
<dbReference type="InterPro" id="IPR002123">
    <property type="entry name" value="Plipid/glycerol_acylTrfase"/>
</dbReference>
<sequence length="393" mass="43475">MNQDYDSIRPYSDQETSIALKRVADAPELSAISTFLFGPGEGREEALRALIRSIDTIDGFQAKVMAGVIRSILKKTSTSLEVKGLEHVEDGRKHVLMSNHRDIILDPAIMQLILFDHKVSTTEIAVGDNLIANSLIEDIFRSNRMIKVVRGGNPREKYMASVLLSSYMRDNISSGRCSVWIAQRSGRSKDGCDATSQGVLKMLDMSGAGDFIKDFLEISVLPFAISYQLEPCDFLKARELYITRRGQYVKKPGEDTHSILTGVTQDKGGIAFHFCPALTEEDVASCAAQGKNDRFKALAALLDDRICSNYRLWDTNYIALDITEGGTANAAQYTPEARAAFTERMEKGLSAIVEKDPDMDKDELREIFLSIYANPVRSVRAHQAGDRGSSCPA</sequence>
<dbReference type="GO" id="GO:0042840">
    <property type="term" value="P:D-glucuronate catabolic process"/>
    <property type="evidence" value="ECO:0007669"/>
    <property type="project" value="TreeGrafter"/>
</dbReference>
<dbReference type="GO" id="GO:0019698">
    <property type="term" value="P:D-galacturonate catabolic process"/>
    <property type="evidence" value="ECO:0007669"/>
    <property type="project" value="TreeGrafter"/>
</dbReference>
<evidence type="ECO:0000313" key="3">
    <source>
        <dbReference type="Proteomes" id="UP000886744"/>
    </source>
</evidence>
<dbReference type="SUPFAM" id="SSF69593">
    <property type="entry name" value="Glycerol-3-phosphate (1)-acyltransferase"/>
    <property type="match status" value="1"/>
</dbReference>
<name>A0A9D1E295_9BACT</name>
<keyword evidence="2" id="KW-0012">Acyltransferase</keyword>
<gene>
    <name evidence="2" type="ORF">IAC94_08360</name>
</gene>
<dbReference type="PANTHER" id="PTHR30068">
    <property type="entry name" value="URONATE ISOMERASE"/>
    <property type="match status" value="1"/>
</dbReference>
<evidence type="ECO:0000259" key="1">
    <source>
        <dbReference type="Pfam" id="PF01553"/>
    </source>
</evidence>
<organism evidence="2 3">
    <name type="scientific">Candidatus Coprenecus avistercoris</name>
    <dbReference type="NCBI Taxonomy" id="2840730"/>
    <lineage>
        <taxon>Bacteria</taxon>
        <taxon>Pseudomonadati</taxon>
        <taxon>Bacteroidota</taxon>
        <taxon>Bacteroidia</taxon>
        <taxon>Bacteroidales</taxon>
        <taxon>Rikenellaceae</taxon>
        <taxon>Rikenellaceae incertae sedis</taxon>
        <taxon>Candidatus Coprenecus</taxon>
    </lineage>
</organism>
<protein>
    <submittedName>
        <fullName evidence="2">1-acyl-sn-glycerol-3-phosphate acyltransferase</fullName>
    </submittedName>
</protein>
<dbReference type="Proteomes" id="UP000886744">
    <property type="component" value="Unassembled WGS sequence"/>
</dbReference>